<reference evidence="2 3" key="1">
    <citation type="submission" date="2018-02" db="EMBL/GenBank/DDBJ databases">
        <authorList>
            <person name="Cohen D.B."/>
            <person name="Kent A.D."/>
        </authorList>
    </citation>
    <scope>NUCLEOTIDE SEQUENCE [LARGE SCALE GENOMIC DNA]</scope>
    <source>
        <strain evidence="2">1</strain>
    </source>
</reference>
<protein>
    <submittedName>
        <fullName evidence="2">Uncharacterized protein</fullName>
    </submittedName>
</protein>
<accession>A0A2N9JJJ0</accession>
<proteinExistence type="predicted"/>
<dbReference type="Proteomes" id="UP000238164">
    <property type="component" value="Chromosome 1"/>
</dbReference>
<keyword evidence="1" id="KW-1133">Transmembrane helix</keyword>
<feature type="transmembrane region" description="Helical" evidence="1">
    <location>
        <begin position="167"/>
        <end position="185"/>
    </location>
</feature>
<dbReference type="AlphaFoldDB" id="A0A2N9JJJ0"/>
<evidence type="ECO:0000313" key="3">
    <source>
        <dbReference type="Proteomes" id="UP000238164"/>
    </source>
</evidence>
<name>A0A2N9JJJ0_9ACTN</name>
<feature type="transmembrane region" description="Helical" evidence="1">
    <location>
        <begin position="50"/>
        <end position="74"/>
    </location>
</feature>
<feature type="transmembrane region" description="Helical" evidence="1">
    <location>
        <begin position="94"/>
        <end position="115"/>
    </location>
</feature>
<feature type="transmembrane region" description="Helical" evidence="1">
    <location>
        <begin position="135"/>
        <end position="160"/>
    </location>
</feature>
<feature type="transmembrane region" description="Helical" evidence="1">
    <location>
        <begin position="191"/>
        <end position="209"/>
    </location>
</feature>
<evidence type="ECO:0000256" key="1">
    <source>
        <dbReference type="SAM" id="Phobius"/>
    </source>
</evidence>
<keyword evidence="3" id="KW-1185">Reference proteome</keyword>
<sequence>MRTTTRVFSVRDLLMPAVGPGLLMALYLLLRPYGDSPGEVSSPQVQAEAFASTWWVVAHVCGALALVMFARLALRVADVDRTSFTARVARWSGLAGAVLVLPYYGAETFALHVIGSHAAAGQLDLLTLVPDIRNQPAAITTFGLGLVLLAVSGVAVALTWARRTNTWLAWPLGIAIALVLPQFYLPPVGRMAFGVAYLAAAALFAWSVVSVQRVPQPVG</sequence>
<dbReference type="OrthoDB" id="8224664at2"/>
<dbReference type="KEGG" id="mgg:MPLG2_2896"/>
<gene>
    <name evidence="2" type="ORF">MPLG2_2896</name>
</gene>
<dbReference type="EMBL" id="LT985188">
    <property type="protein sequence ID" value="SPD87926.1"/>
    <property type="molecule type" value="Genomic_DNA"/>
</dbReference>
<feature type="transmembrane region" description="Helical" evidence="1">
    <location>
        <begin position="12"/>
        <end position="30"/>
    </location>
</feature>
<evidence type="ECO:0000313" key="2">
    <source>
        <dbReference type="EMBL" id="SPD87926.1"/>
    </source>
</evidence>
<dbReference type="RefSeq" id="WP_158681204.1">
    <property type="nucleotide sequence ID" value="NZ_BAAAGO010000008.1"/>
</dbReference>
<keyword evidence="1" id="KW-0472">Membrane</keyword>
<organism evidence="2 3">
    <name type="scientific">Micropruina glycogenica</name>
    <dbReference type="NCBI Taxonomy" id="75385"/>
    <lineage>
        <taxon>Bacteria</taxon>
        <taxon>Bacillati</taxon>
        <taxon>Actinomycetota</taxon>
        <taxon>Actinomycetes</taxon>
        <taxon>Propionibacteriales</taxon>
        <taxon>Nocardioidaceae</taxon>
        <taxon>Micropruina</taxon>
    </lineage>
</organism>
<keyword evidence="1" id="KW-0812">Transmembrane</keyword>